<dbReference type="Gene3D" id="3.80.10.10">
    <property type="entry name" value="Ribonuclease Inhibitor"/>
    <property type="match status" value="1"/>
</dbReference>
<protein>
    <recommendedName>
        <fullName evidence="4">F-box domain-containing protein</fullName>
    </recommendedName>
</protein>
<organism evidence="2 3">
    <name type="scientific">Polyporus arcularius HHB13444</name>
    <dbReference type="NCBI Taxonomy" id="1314778"/>
    <lineage>
        <taxon>Eukaryota</taxon>
        <taxon>Fungi</taxon>
        <taxon>Dikarya</taxon>
        <taxon>Basidiomycota</taxon>
        <taxon>Agaricomycotina</taxon>
        <taxon>Agaricomycetes</taxon>
        <taxon>Polyporales</taxon>
        <taxon>Polyporaceae</taxon>
        <taxon>Polyporus</taxon>
    </lineage>
</organism>
<feature type="region of interest" description="Disordered" evidence="1">
    <location>
        <begin position="530"/>
        <end position="576"/>
    </location>
</feature>
<sequence length="576" mass="64772">MSSSIQHRTLHIAEVFRNICDDADHKTLAILARTCRAFQEPALQVLWSILSDFGPLVKCFPADVWVIEGNRLKFARLPLPHEWGVFLRYARLVRALSIKYTWLYRRQSFKTHHSVISTLCVLRPSLVLFPNLRTLDWPIMDLNGSYLLSILSLVGDKVTILRIKPWDPRTSSEQTLQAVMGLIASKFRYLRIFEIFSPEIVVSAAISAAVSSLVSSLHSLTEFTCLHIPVSPSSTMHLAELRKLQTLRIRLPDASTWCYSGSAFQPGSFAGLTNVLLATTMSTYISFSKAIALPHIQDLVLEVVDDPAAQLISQFFAAIRRQCSPLSLRDLKIRPRYVILDEAGAQQNAAVLRSADLRPLLDFSLMKYFDLAMNCRPAFDDAFILDVAKAWPHLKKFHLGHGNPYSHETLPSLTALAHLALYAPNLREVGLRFDAASWAKGPQTGCSGPPKHLYGDLQDRASTASKLRFMSVSRSPIACPEKVALFLARIFPTSQPHRLTLEGFGTEAESKGWEEVQRYLPMFTCIREDERLRMEQERKKEDEDEDEDEDEEATEASPPSMEPSGIDADVGDPHVQ</sequence>
<keyword evidence="3" id="KW-1185">Reference proteome</keyword>
<dbReference type="Proteomes" id="UP000308197">
    <property type="component" value="Unassembled WGS sequence"/>
</dbReference>
<dbReference type="InParanoid" id="A0A5C3PZ29"/>
<evidence type="ECO:0000313" key="2">
    <source>
        <dbReference type="EMBL" id="TFK93108.1"/>
    </source>
</evidence>
<dbReference type="SUPFAM" id="SSF52047">
    <property type="entry name" value="RNI-like"/>
    <property type="match status" value="1"/>
</dbReference>
<dbReference type="AlphaFoldDB" id="A0A5C3PZ29"/>
<dbReference type="InterPro" id="IPR032675">
    <property type="entry name" value="LRR_dom_sf"/>
</dbReference>
<feature type="compositionally biased region" description="Acidic residues" evidence="1">
    <location>
        <begin position="542"/>
        <end position="554"/>
    </location>
</feature>
<evidence type="ECO:0000256" key="1">
    <source>
        <dbReference type="SAM" id="MobiDB-lite"/>
    </source>
</evidence>
<accession>A0A5C3PZ29</accession>
<proteinExistence type="predicted"/>
<name>A0A5C3PZ29_9APHY</name>
<dbReference type="STRING" id="1314778.A0A5C3PZ29"/>
<reference evidence="2 3" key="1">
    <citation type="journal article" date="2019" name="Nat. Ecol. Evol.">
        <title>Megaphylogeny resolves global patterns of mushroom evolution.</title>
        <authorList>
            <person name="Varga T."/>
            <person name="Krizsan K."/>
            <person name="Foldi C."/>
            <person name="Dima B."/>
            <person name="Sanchez-Garcia M."/>
            <person name="Sanchez-Ramirez S."/>
            <person name="Szollosi G.J."/>
            <person name="Szarkandi J.G."/>
            <person name="Papp V."/>
            <person name="Albert L."/>
            <person name="Andreopoulos W."/>
            <person name="Angelini C."/>
            <person name="Antonin V."/>
            <person name="Barry K.W."/>
            <person name="Bougher N.L."/>
            <person name="Buchanan P."/>
            <person name="Buyck B."/>
            <person name="Bense V."/>
            <person name="Catcheside P."/>
            <person name="Chovatia M."/>
            <person name="Cooper J."/>
            <person name="Damon W."/>
            <person name="Desjardin D."/>
            <person name="Finy P."/>
            <person name="Geml J."/>
            <person name="Haridas S."/>
            <person name="Hughes K."/>
            <person name="Justo A."/>
            <person name="Karasinski D."/>
            <person name="Kautmanova I."/>
            <person name="Kiss B."/>
            <person name="Kocsube S."/>
            <person name="Kotiranta H."/>
            <person name="LaButti K.M."/>
            <person name="Lechner B.E."/>
            <person name="Liimatainen K."/>
            <person name="Lipzen A."/>
            <person name="Lukacs Z."/>
            <person name="Mihaltcheva S."/>
            <person name="Morgado L.N."/>
            <person name="Niskanen T."/>
            <person name="Noordeloos M.E."/>
            <person name="Ohm R.A."/>
            <person name="Ortiz-Santana B."/>
            <person name="Ovrebo C."/>
            <person name="Racz N."/>
            <person name="Riley R."/>
            <person name="Savchenko A."/>
            <person name="Shiryaev A."/>
            <person name="Soop K."/>
            <person name="Spirin V."/>
            <person name="Szebenyi C."/>
            <person name="Tomsovsky M."/>
            <person name="Tulloss R.E."/>
            <person name="Uehling J."/>
            <person name="Grigoriev I.V."/>
            <person name="Vagvolgyi C."/>
            <person name="Papp T."/>
            <person name="Martin F.M."/>
            <person name="Miettinen O."/>
            <person name="Hibbett D.S."/>
            <person name="Nagy L.G."/>
        </authorList>
    </citation>
    <scope>NUCLEOTIDE SEQUENCE [LARGE SCALE GENOMIC DNA]</scope>
    <source>
        <strain evidence="2 3">HHB13444</strain>
    </source>
</reference>
<feature type="compositionally biased region" description="Basic and acidic residues" evidence="1">
    <location>
        <begin position="530"/>
        <end position="541"/>
    </location>
</feature>
<gene>
    <name evidence="2" type="ORF">K466DRAFT_538647</name>
</gene>
<dbReference type="EMBL" id="ML210987">
    <property type="protein sequence ID" value="TFK93108.1"/>
    <property type="molecule type" value="Genomic_DNA"/>
</dbReference>
<evidence type="ECO:0000313" key="3">
    <source>
        <dbReference type="Proteomes" id="UP000308197"/>
    </source>
</evidence>
<evidence type="ECO:0008006" key="4">
    <source>
        <dbReference type="Google" id="ProtNLM"/>
    </source>
</evidence>